<name>A0A8J7LLI2_9RHOB</name>
<protein>
    <submittedName>
        <fullName evidence="1">Uncharacterized protein</fullName>
    </submittedName>
</protein>
<gene>
    <name evidence="1" type="ORF">H1D41_13390</name>
</gene>
<evidence type="ECO:0000313" key="2">
    <source>
        <dbReference type="Proteomes" id="UP000640583"/>
    </source>
</evidence>
<organism evidence="1 2">
    <name type="scientific">Halocynthiibacter styelae</name>
    <dbReference type="NCBI Taxonomy" id="2761955"/>
    <lineage>
        <taxon>Bacteria</taxon>
        <taxon>Pseudomonadati</taxon>
        <taxon>Pseudomonadota</taxon>
        <taxon>Alphaproteobacteria</taxon>
        <taxon>Rhodobacterales</taxon>
        <taxon>Paracoccaceae</taxon>
        <taxon>Halocynthiibacter</taxon>
    </lineage>
</organism>
<evidence type="ECO:0000313" key="1">
    <source>
        <dbReference type="EMBL" id="MBI1494634.1"/>
    </source>
</evidence>
<keyword evidence="2" id="KW-1185">Reference proteome</keyword>
<proteinExistence type="predicted"/>
<dbReference type="AlphaFoldDB" id="A0A8J7LLI2"/>
<comment type="caution">
    <text evidence="1">The sequence shown here is derived from an EMBL/GenBank/DDBJ whole genome shotgun (WGS) entry which is preliminary data.</text>
</comment>
<reference evidence="1" key="1">
    <citation type="submission" date="2020-10" db="EMBL/GenBank/DDBJ databases">
        <title>Paenihalocynthiibacter styelae gen. nov., sp. nov., isolated from stalked sea squirt Styela clava.</title>
        <authorList>
            <person name="Kim Y.-O."/>
            <person name="Yoon J.-H."/>
        </authorList>
    </citation>
    <scope>NUCLEOTIDE SEQUENCE</scope>
    <source>
        <strain evidence="1">MYP1-1</strain>
    </source>
</reference>
<dbReference type="RefSeq" id="WP_228849381.1">
    <property type="nucleotide sequence ID" value="NZ_JADCKQ010000010.1"/>
</dbReference>
<accession>A0A8J7LLI2</accession>
<dbReference type="EMBL" id="JADCKQ010000010">
    <property type="protein sequence ID" value="MBI1494634.1"/>
    <property type="molecule type" value="Genomic_DNA"/>
</dbReference>
<dbReference type="Proteomes" id="UP000640583">
    <property type="component" value="Unassembled WGS sequence"/>
</dbReference>
<sequence length="208" mass="23547">MRTVKHLRKTAIGCILPTAASDDFFKYATISIQKDEFMSDESKQLTELFRTLGAESPEQWVSSQVHENIPQLQRYLFIRQAWSQVMDETDDSWIENIVEAARRNPDAPFSGQGQAIERMLALGVARSDIVDLARCSQAEMISALCYLLDDPSLHDEQNERVQNIGWCLVSTDEDFKPTAEIIGGLHESFLSADPTGREMRPRKKTPPT</sequence>